<dbReference type="AlphaFoldDB" id="A0A8W7Q1X3"/>
<name>A0A8W7Q1X3_ANOCL</name>
<dbReference type="GO" id="GO:0071933">
    <property type="term" value="F:Arp2/3 complex binding"/>
    <property type="evidence" value="ECO:0007669"/>
    <property type="project" value="TreeGrafter"/>
</dbReference>
<proteinExistence type="predicted"/>
<organism evidence="3">
    <name type="scientific">Anopheles coluzzii</name>
    <name type="common">African malaria mosquito</name>
    <dbReference type="NCBI Taxonomy" id="1518534"/>
    <lineage>
        <taxon>Eukaryota</taxon>
        <taxon>Metazoa</taxon>
        <taxon>Ecdysozoa</taxon>
        <taxon>Arthropoda</taxon>
        <taxon>Hexapoda</taxon>
        <taxon>Insecta</taxon>
        <taxon>Pterygota</taxon>
        <taxon>Neoptera</taxon>
        <taxon>Endopterygota</taxon>
        <taxon>Diptera</taxon>
        <taxon>Nematocera</taxon>
        <taxon>Culicoidea</taxon>
        <taxon>Culicidae</taxon>
        <taxon>Anophelinae</taxon>
        <taxon>Anopheles</taxon>
    </lineage>
</organism>
<dbReference type="EnsemblMetazoa" id="ACOM041653-RA">
    <property type="protein sequence ID" value="ACOM041653-PA.1"/>
    <property type="gene ID" value="ACOM041653"/>
</dbReference>
<reference evidence="3" key="1">
    <citation type="submission" date="2022-08" db="UniProtKB">
        <authorList>
            <consortium name="EnsemblMetazoa"/>
        </authorList>
    </citation>
    <scope>IDENTIFICATION</scope>
</reference>
<dbReference type="InterPro" id="IPR030125">
    <property type="entry name" value="SPIN90/Ldb17"/>
</dbReference>
<keyword evidence="1" id="KW-1133">Transmembrane helix</keyword>
<dbReference type="VEuPathDB" id="VectorBase:ACON2_035065"/>
<keyword evidence="1" id="KW-0812">Transmembrane</keyword>
<evidence type="ECO:0000256" key="1">
    <source>
        <dbReference type="SAM" id="Phobius"/>
    </source>
</evidence>
<feature type="transmembrane region" description="Helical" evidence="1">
    <location>
        <begin position="155"/>
        <end position="176"/>
    </location>
</feature>
<dbReference type="PANTHER" id="PTHR13357:SF1">
    <property type="entry name" value="NCK-INTERACTING PROTEIN WITH SH3 DOMAIN"/>
    <property type="match status" value="1"/>
</dbReference>
<dbReference type="GO" id="GO:0006897">
    <property type="term" value="P:endocytosis"/>
    <property type="evidence" value="ECO:0007669"/>
    <property type="project" value="TreeGrafter"/>
</dbReference>
<dbReference type="InterPro" id="IPR018556">
    <property type="entry name" value="SPIN90/Ldb17_LRD"/>
</dbReference>
<dbReference type="PANTHER" id="PTHR13357">
    <property type="entry name" value="SH3 ADAPTER PROTEIN SPIN90 NCK INTERACTING PROTEIN WITH SH3 DOMAIN"/>
    <property type="match status" value="1"/>
</dbReference>
<feature type="transmembrane region" description="Helical" evidence="1">
    <location>
        <begin position="115"/>
        <end position="135"/>
    </location>
</feature>
<dbReference type="Pfam" id="PF09431">
    <property type="entry name" value="SPIN90_LRD"/>
    <property type="match status" value="1"/>
</dbReference>
<feature type="domain" description="SPIN90/Ldb17 leucine-rich" evidence="2">
    <location>
        <begin position="24"/>
        <end position="82"/>
    </location>
</feature>
<dbReference type="Proteomes" id="UP000075882">
    <property type="component" value="Unassembled WGS sequence"/>
</dbReference>
<accession>A0A8W7Q1X3</accession>
<keyword evidence="1" id="KW-0472">Membrane</keyword>
<sequence length="178" mass="21171">LRADFIIFLLNIIETPPESDVQEVLPDIMINLILSFNLQFDNFAENVVLEAMEQFKTAKTFTEKILLLINREGKLSNFFIKTWINRLEVLLKLQMTFKITDDLHNLLLNSFCSNIFLHFASLVVGLFFFYHFVLLSHQFFLFLVHFYTFSTHKQLLLTFHVLFSFNISIYKLLFLVRF</sequence>
<evidence type="ECO:0000313" key="3">
    <source>
        <dbReference type="EnsemblMetazoa" id="ACOM041653-PA.1"/>
    </source>
</evidence>
<protein>
    <recommendedName>
        <fullName evidence="2">SPIN90/Ldb17 leucine-rich domain-containing protein</fullName>
    </recommendedName>
</protein>
<evidence type="ECO:0000259" key="2">
    <source>
        <dbReference type="Pfam" id="PF09431"/>
    </source>
</evidence>